<comment type="subcellular location">
    <subcellularLocation>
        <location evidence="1">Cell membrane</location>
        <topology evidence="1">Multi-pass membrane protein</topology>
    </subcellularLocation>
</comment>
<dbReference type="InterPro" id="IPR050250">
    <property type="entry name" value="Macrolide_Exporter_MacB"/>
</dbReference>
<comment type="similarity">
    <text evidence="6">Belongs to the ABC-4 integral membrane protein family.</text>
</comment>
<name>A0A381S4B1_9ZZZZ</name>
<dbReference type="GO" id="GO:0005886">
    <property type="term" value="C:plasma membrane"/>
    <property type="evidence" value="ECO:0007669"/>
    <property type="project" value="UniProtKB-SubCell"/>
</dbReference>
<evidence type="ECO:0000313" key="9">
    <source>
        <dbReference type="EMBL" id="SUZ97067.1"/>
    </source>
</evidence>
<evidence type="ECO:0000256" key="4">
    <source>
        <dbReference type="ARBA" id="ARBA00022989"/>
    </source>
</evidence>
<evidence type="ECO:0000256" key="2">
    <source>
        <dbReference type="ARBA" id="ARBA00022475"/>
    </source>
</evidence>
<keyword evidence="2" id="KW-1003">Cell membrane</keyword>
<protein>
    <recommendedName>
        <fullName evidence="8">ABC3 transporter permease C-terminal domain-containing protein</fullName>
    </recommendedName>
</protein>
<feature type="transmembrane region" description="Helical" evidence="7">
    <location>
        <begin position="303"/>
        <end position="326"/>
    </location>
</feature>
<feature type="transmembrane region" description="Helical" evidence="7">
    <location>
        <begin position="684"/>
        <end position="706"/>
    </location>
</feature>
<feature type="transmembrane region" description="Helical" evidence="7">
    <location>
        <begin position="738"/>
        <end position="764"/>
    </location>
</feature>
<evidence type="ECO:0000256" key="7">
    <source>
        <dbReference type="SAM" id="Phobius"/>
    </source>
</evidence>
<feature type="transmembrane region" description="Helical" evidence="7">
    <location>
        <begin position="776"/>
        <end position="799"/>
    </location>
</feature>
<feature type="transmembrane region" description="Helical" evidence="7">
    <location>
        <begin position="20"/>
        <end position="41"/>
    </location>
</feature>
<evidence type="ECO:0000256" key="6">
    <source>
        <dbReference type="ARBA" id="ARBA00038076"/>
    </source>
</evidence>
<feature type="transmembrane region" description="Helical" evidence="7">
    <location>
        <begin position="347"/>
        <end position="378"/>
    </location>
</feature>
<evidence type="ECO:0000256" key="5">
    <source>
        <dbReference type="ARBA" id="ARBA00023136"/>
    </source>
</evidence>
<keyword evidence="3 7" id="KW-0812">Transmembrane</keyword>
<evidence type="ECO:0000256" key="1">
    <source>
        <dbReference type="ARBA" id="ARBA00004651"/>
    </source>
</evidence>
<dbReference type="Pfam" id="PF02687">
    <property type="entry name" value="FtsX"/>
    <property type="match status" value="2"/>
</dbReference>
<feature type="transmembrane region" description="Helical" evidence="7">
    <location>
        <begin position="398"/>
        <end position="419"/>
    </location>
</feature>
<accession>A0A381S4B1</accession>
<dbReference type="AlphaFoldDB" id="A0A381S4B1"/>
<dbReference type="PANTHER" id="PTHR30572">
    <property type="entry name" value="MEMBRANE COMPONENT OF TRANSPORTER-RELATED"/>
    <property type="match status" value="1"/>
</dbReference>
<feature type="domain" description="ABC3 transporter permease C-terminal" evidence="8">
    <location>
        <begin position="688"/>
        <end position="804"/>
    </location>
</feature>
<sequence length="815" mass="87453">MFALLTKRLARSLWRTKIRLIAVVLMVVLGVFAGISFAVYAHTASGIYDVIYADTDDGANLPDVWVENPSGTWEGGTSDSICTDIADHWPESELVLNECEPRLKLDGLLFHTDDGGEEALVAAVWYGIDEGYVDRVWFPDHDCCSGTVASADDEIVIDARVASGMDVGIGDTISIGAGFGSLDYTVVGTGHISSYLYFAPEGSLFPADPGTFAIGYLSAGGLERLANLSPGSSNLLLIDVVGTPDYDLQSTTEVEGEELSALMEGITAVMTETDDSHSLVYDRSGVNSVEFLRADAEGAMKTYVPLTAMIAIVAGITIFLSLQRLVQSQAREIAILRTLGIPRGAIIPGYVIAPLLIGLVGSFIGALLGVLVGAPGMLGVYENIVGIPIVNAADVTPLILQIVGVAMLIVLISGIFPALQASRLQPLEVMRGQHEVRLSSRRIQKLTSSLPATIGLTIRSSIRKPTRLAFTFLAVGLSMLIFGSMTLMMATMEDSFLGGLEDNQNWDAQVNVPFGGEAAVIDWAEEKGAAHESMLLFPVNPVNDSRYLLAYGLDKLSTEDDAMMVLDLMEGSIPEEGASTTQVLIDEGLRVFLEWDVGQTQTVMIGSSPIQIEITGITQGEISRTVYLHRADLAQAVGIEATSVLIALPDGVGVDNELGEISLGVTQKGDLIASFESILEQQQVFFSAILTLGIIIAIVVLFNTLLMNLAERDREIATLRVLGAPIWRIGSMMLGEHFAIGVVGGTLACVFTVIGTQVLISSFVQWAFYMTVQTDLSVAVLLIGIVVTISVMLTPYGMWRIRRMDLVEKVKDLSQ</sequence>
<gene>
    <name evidence="9" type="ORF">METZ01_LOCUS49921</name>
</gene>
<evidence type="ECO:0000256" key="3">
    <source>
        <dbReference type="ARBA" id="ARBA00022692"/>
    </source>
</evidence>
<evidence type="ECO:0000259" key="8">
    <source>
        <dbReference type="Pfam" id="PF02687"/>
    </source>
</evidence>
<dbReference type="InterPro" id="IPR003838">
    <property type="entry name" value="ABC3_permease_C"/>
</dbReference>
<dbReference type="GO" id="GO:0022857">
    <property type="term" value="F:transmembrane transporter activity"/>
    <property type="evidence" value="ECO:0007669"/>
    <property type="project" value="TreeGrafter"/>
</dbReference>
<dbReference type="PANTHER" id="PTHR30572:SF4">
    <property type="entry name" value="ABC TRANSPORTER PERMEASE YTRF"/>
    <property type="match status" value="1"/>
</dbReference>
<organism evidence="9">
    <name type="scientific">marine metagenome</name>
    <dbReference type="NCBI Taxonomy" id="408172"/>
    <lineage>
        <taxon>unclassified sequences</taxon>
        <taxon>metagenomes</taxon>
        <taxon>ecological metagenomes</taxon>
    </lineage>
</organism>
<proteinExistence type="inferred from homology"/>
<reference evidence="9" key="1">
    <citation type="submission" date="2018-05" db="EMBL/GenBank/DDBJ databases">
        <authorList>
            <person name="Lanie J.A."/>
            <person name="Ng W.-L."/>
            <person name="Kazmierczak K.M."/>
            <person name="Andrzejewski T.M."/>
            <person name="Davidsen T.M."/>
            <person name="Wayne K.J."/>
            <person name="Tettelin H."/>
            <person name="Glass J.I."/>
            <person name="Rusch D."/>
            <person name="Podicherti R."/>
            <person name="Tsui H.-C.T."/>
            <person name="Winkler M.E."/>
        </authorList>
    </citation>
    <scope>NUCLEOTIDE SEQUENCE</scope>
</reference>
<dbReference type="EMBL" id="UINC01002474">
    <property type="protein sequence ID" value="SUZ97067.1"/>
    <property type="molecule type" value="Genomic_DNA"/>
</dbReference>
<feature type="domain" description="ABC3 transporter permease C-terminal" evidence="8">
    <location>
        <begin position="308"/>
        <end position="426"/>
    </location>
</feature>
<feature type="transmembrane region" description="Helical" evidence="7">
    <location>
        <begin position="468"/>
        <end position="490"/>
    </location>
</feature>
<keyword evidence="4 7" id="KW-1133">Transmembrane helix</keyword>
<keyword evidence="5 7" id="KW-0472">Membrane</keyword>